<dbReference type="Pfam" id="PF19112">
    <property type="entry name" value="VanA_C"/>
    <property type="match status" value="1"/>
</dbReference>
<dbReference type="PANTHER" id="PTHR21266:SF60">
    <property type="entry name" value="3-KETOSTEROID-9-ALPHA-MONOOXYGENASE, OXYGENASE COMPONENT"/>
    <property type="match status" value="1"/>
</dbReference>
<dbReference type="InterPro" id="IPR017941">
    <property type="entry name" value="Rieske_2Fe-2S"/>
</dbReference>
<keyword evidence="2" id="KW-0479">Metal-binding</keyword>
<proteinExistence type="predicted"/>
<keyword evidence="4" id="KW-0408">Iron</keyword>
<keyword evidence="1" id="KW-0001">2Fe-2S</keyword>
<dbReference type="PANTHER" id="PTHR21266">
    <property type="entry name" value="IRON-SULFUR DOMAIN CONTAINING PROTEIN"/>
    <property type="match status" value="1"/>
</dbReference>
<name>A0ABX6P5I8_9BURK</name>
<evidence type="ECO:0000256" key="2">
    <source>
        <dbReference type="ARBA" id="ARBA00022723"/>
    </source>
</evidence>
<gene>
    <name evidence="7" type="ORF">HK414_24085</name>
</gene>
<dbReference type="Gene3D" id="2.102.10.10">
    <property type="entry name" value="Rieske [2Fe-2S] iron-sulphur domain"/>
    <property type="match status" value="1"/>
</dbReference>
<evidence type="ECO:0000256" key="3">
    <source>
        <dbReference type="ARBA" id="ARBA00023002"/>
    </source>
</evidence>
<dbReference type="Proteomes" id="UP000500826">
    <property type="component" value="Chromosome"/>
</dbReference>
<evidence type="ECO:0000313" key="7">
    <source>
        <dbReference type="EMBL" id="QJW85344.1"/>
    </source>
</evidence>
<evidence type="ECO:0000313" key="8">
    <source>
        <dbReference type="Proteomes" id="UP000500826"/>
    </source>
</evidence>
<sequence>MCWQGGCGEQWFREGCLVCHCLERDAPGRGTIARTVPGEPLVAFRGDDGVAAVVADRCPHRGVPLSLGKVAGPTLQCPYHGLRFNGAGACVHNPHVKGDPGRLAVRSYPVVERFGAVWVWTGDAALADAAKVPDYSWFDAGRPGYRTVRGQLHVQAGFRLVIDNLLDLSHAEYLHAGTVGTPGSSGSLKASVDVGRTVSPCCERCSTCRRRRCSSRCGTRRSASTSTPT</sequence>
<dbReference type="PROSITE" id="PS00570">
    <property type="entry name" value="RING_HYDROXYL_ALPHA"/>
    <property type="match status" value="1"/>
</dbReference>
<keyword evidence="5" id="KW-0411">Iron-sulfur</keyword>
<protein>
    <submittedName>
        <fullName evidence="7">Rieske 2Fe-2S domain-containing protein</fullName>
    </submittedName>
</protein>
<evidence type="ECO:0000256" key="5">
    <source>
        <dbReference type="ARBA" id="ARBA00023014"/>
    </source>
</evidence>
<keyword evidence="3" id="KW-0560">Oxidoreductase</keyword>
<reference evidence="7 8" key="1">
    <citation type="submission" date="2020-05" db="EMBL/GenBank/DDBJ databases">
        <title>Ramlibacter rhizophilus sp. nov., isolated from rhizosphere soil of national flower Mugunghwa from South Korea.</title>
        <authorList>
            <person name="Zheng-Fei Y."/>
            <person name="Huan T."/>
        </authorList>
    </citation>
    <scope>NUCLEOTIDE SEQUENCE [LARGE SCALE GENOMIC DNA]</scope>
    <source>
        <strain evidence="7 8">H242</strain>
    </source>
</reference>
<dbReference type="Gene3D" id="3.90.380.10">
    <property type="entry name" value="Naphthalene 1,2-dioxygenase Alpha Subunit, Chain A, domain 1"/>
    <property type="match status" value="1"/>
</dbReference>
<accession>A0ABX6P5I8</accession>
<dbReference type="PROSITE" id="PS51296">
    <property type="entry name" value="RIESKE"/>
    <property type="match status" value="1"/>
</dbReference>
<evidence type="ECO:0000256" key="1">
    <source>
        <dbReference type="ARBA" id="ARBA00022714"/>
    </source>
</evidence>
<evidence type="ECO:0000259" key="6">
    <source>
        <dbReference type="PROSITE" id="PS51296"/>
    </source>
</evidence>
<dbReference type="InterPro" id="IPR050584">
    <property type="entry name" value="Cholesterol_7-desaturase"/>
</dbReference>
<dbReference type="EMBL" id="CP053418">
    <property type="protein sequence ID" value="QJW85344.1"/>
    <property type="molecule type" value="Genomic_DNA"/>
</dbReference>
<dbReference type="InterPro" id="IPR015881">
    <property type="entry name" value="ARHD_Rieske_2Fe_2S"/>
</dbReference>
<keyword evidence="8" id="KW-1185">Reference proteome</keyword>
<organism evidence="7 8">
    <name type="scientific">Ramlibacter terrae</name>
    <dbReference type="NCBI Taxonomy" id="2732511"/>
    <lineage>
        <taxon>Bacteria</taxon>
        <taxon>Pseudomonadati</taxon>
        <taxon>Pseudomonadota</taxon>
        <taxon>Betaproteobacteria</taxon>
        <taxon>Burkholderiales</taxon>
        <taxon>Comamonadaceae</taxon>
        <taxon>Ramlibacter</taxon>
    </lineage>
</organism>
<feature type="domain" description="Rieske" evidence="6">
    <location>
        <begin position="17"/>
        <end position="119"/>
    </location>
</feature>
<dbReference type="Pfam" id="PF00355">
    <property type="entry name" value="Rieske"/>
    <property type="match status" value="1"/>
</dbReference>
<dbReference type="SUPFAM" id="SSF55961">
    <property type="entry name" value="Bet v1-like"/>
    <property type="match status" value="1"/>
</dbReference>
<evidence type="ECO:0000256" key="4">
    <source>
        <dbReference type="ARBA" id="ARBA00023004"/>
    </source>
</evidence>
<dbReference type="InterPro" id="IPR036922">
    <property type="entry name" value="Rieske_2Fe-2S_sf"/>
</dbReference>
<dbReference type="SUPFAM" id="SSF50022">
    <property type="entry name" value="ISP domain"/>
    <property type="match status" value="1"/>
</dbReference>
<dbReference type="InterPro" id="IPR044043">
    <property type="entry name" value="VanA_C_cat"/>
</dbReference>